<feature type="region of interest" description="Disordered" evidence="1">
    <location>
        <begin position="242"/>
        <end position="262"/>
    </location>
</feature>
<sequence>MGKAAKGTAKFKTLKEEQEIDLRYEKYKNIIAELTIMSDIFMRNVLKKQACTEHLLQVIMGRDDLQIKGQILQKDYKNLQGRSAVLDCVACDREKKRYNVEIQQESEGASAKRARYHSALMDMNILESGQGFNELPGSYIIFITREDVLGYGLPIYHIDRRIKEVKEDFPDETHIIYVNVKMKNEKTKLGRLMHDLQCKNADEMYSEILAERVRELKETPEGVENMCREMDEIYHEGIEVGEKRGERRGEKRGKKQGEMKAKKETAVTLLEMGMSVDKIALAVKESTDLVQKWIAEGMAAVK</sequence>
<organism evidence="2 3">
    <name type="scientific">Claveliimonas bilis</name>
    <dbReference type="NCBI Taxonomy" id="3028070"/>
    <lineage>
        <taxon>Bacteria</taxon>
        <taxon>Bacillati</taxon>
        <taxon>Bacillota</taxon>
        <taxon>Clostridia</taxon>
        <taxon>Lachnospirales</taxon>
        <taxon>Lachnospiraceae</taxon>
        <taxon>Claveliimonas</taxon>
    </lineage>
</organism>
<dbReference type="EMBL" id="AP027742">
    <property type="protein sequence ID" value="BDZ78375.1"/>
    <property type="molecule type" value="Genomic_DNA"/>
</dbReference>
<evidence type="ECO:0000313" key="2">
    <source>
        <dbReference type="EMBL" id="BDZ78375.1"/>
    </source>
</evidence>
<proteinExistence type="predicted"/>
<evidence type="ECO:0000313" key="3">
    <source>
        <dbReference type="Proteomes" id="UP001305815"/>
    </source>
</evidence>
<accession>A0ABM8I8E8</accession>
<dbReference type="NCBIfam" id="TIGR01784">
    <property type="entry name" value="T_den_put_tspse"/>
    <property type="match status" value="1"/>
</dbReference>
<dbReference type="InterPro" id="IPR010106">
    <property type="entry name" value="RpnA"/>
</dbReference>
<gene>
    <name evidence="2" type="ORF">Lac1_25580</name>
</gene>
<dbReference type="Pfam" id="PF12784">
    <property type="entry name" value="PDDEXK_2"/>
    <property type="match status" value="1"/>
</dbReference>
<evidence type="ECO:0000256" key="1">
    <source>
        <dbReference type="SAM" id="MobiDB-lite"/>
    </source>
</evidence>
<dbReference type="Proteomes" id="UP001305815">
    <property type="component" value="Chromosome"/>
</dbReference>
<evidence type="ECO:0008006" key="4">
    <source>
        <dbReference type="Google" id="ProtNLM"/>
    </source>
</evidence>
<reference evidence="3" key="1">
    <citation type="journal article" date="2023" name="Int. J. Syst. Evol. Microbiol.">
        <title>Claveliimonas bilis gen. nov., sp. nov., deoxycholic acid-producing bacteria isolated from human faeces, and reclassification of Sellimonas monacensis Zenner et al. 2021 as Claveliimonas monacensis comb. nov.</title>
        <authorList>
            <person name="Hisatomi A."/>
            <person name="Kastawa N.W.E.P.G."/>
            <person name="Song I."/>
            <person name="Ohkuma M."/>
            <person name="Fukiya S."/>
            <person name="Sakamoto M."/>
        </authorList>
    </citation>
    <scope>NUCLEOTIDE SEQUENCE [LARGE SCALE GENOMIC DNA]</scope>
    <source>
        <strain evidence="3">12BBH14</strain>
    </source>
</reference>
<protein>
    <recommendedName>
        <fullName evidence="4">PD-(D/E)XK nuclease family transposase</fullName>
    </recommendedName>
</protein>
<dbReference type="RefSeq" id="WP_316265432.1">
    <property type="nucleotide sequence ID" value="NZ_AP027742.1"/>
</dbReference>
<keyword evidence="3" id="KW-1185">Reference proteome</keyword>
<name>A0ABM8I8E8_9FIRM</name>